<dbReference type="HOGENOM" id="CLU_2073933_0_0_1"/>
<gene>
    <name evidence="1" type="ORF">Pc03g00050</name>
    <name evidence="1" type="ORF">PCH_Pc03g00050</name>
</gene>
<evidence type="ECO:0000313" key="2">
    <source>
        <dbReference type="Proteomes" id="UP000000724"/>
    </source>
</evidence>
<protein>
    <submittedName>
        <fullName evidence="1">Uncharacterized protein</fullName>
    </submittedName>
</protein>
<dbReference type="EMBL" id="AM920418">
    <property type="protein sequence ID" value="CAP78967.1"/>
    <property type="molecule type" value="Genomic_DNA"/>
</dbReference>
<evidence type="ECO:0000313" key="1">
    <source>
        <dbReference type="EMBL" id="CAP78967.1"/>
    </source>
</evidence>
<proteinExistence type="predicted"/>
<organism evidence="1 2">
    <name type="scientific">Penicillium rubens (strain ATCC 28089 / DSM 1075 / NRRL 1951 / Wisconsin 54-1255)</name>
    <name type="common">Penicillium chrysogenum</name>
    <dbReference type="NCBI Taxonomy" id="500485"/>
    <lineage>
        <taxon>Eukaryota</taxon>
        <taxon>Fungi</taxon>
        <taxon>Dikarya</taxon>
        <taxon>Ascomycota</taxon>
        <taxon>Pezizomycotina</taxon>
        <taxon>Eurotiomycetes</taxon>
        <taxon>Eurotiomycetidae</taxon>
        <taxon>Eurotiales</taxon>
        <taxon>Aspergillaceae</taxon>
        <taxon>Penicillium</taxon>
        <taxon>Penicillium chrysogenum species complex</taxon>
    </lineage>
</organism>
<dbReference type="AlphaFoldDB" id="B6GVQ4"/>
<dbReference type="Proteomes" id="UP000000724">
    <property type="component" value="Contig Pc00c03"/>
</dbReference>
<name>B6GVQ4_PENRW</name>
<accession>B6GVQ4</accession>
<keyword evidence="2" id="KW-1185">Reference proteome</keyword>
<reference evidence="1 2" key="1">
    <citation type="journal article" date="2008" name="Nat. Biotechnol.">
        <title>Genome sequencing and analysis of the filamentous fungus Penicillium chrysogenum.</title>
        <authorList>
            <person name="van den Berg M.A."/>
            <person name="Albang R."/>
            <person name="Albermann K."/>
            <person name="Badger J.H."/>
            <person name="Daran J.-M."/>
            <person name="Driessen A.J.M."/>
            <person name="Garcia-Estrada C."/>
            <person name="Fedorova N.D."/>
            <person name="Harris D.M."/>
            <person name="Heijne W.H.M."/>
            <person name="Joardar V.S."/>
            <person name="Kiel J.A.K.W."/>
            <person name="Kovalchuk A."/>
            <person name="Martin J.F."/>
            <person name="Nierman W.C."/>
            <person name="Nijland J.G."/>
            <person name="Pronk J.T."/>
            <person name="Roubos J.A."/>
            <person name="van der Klei I.J."/>
            <person name="van Peij N.N.M.E."/>
            <person name="Veenhuis M."/>
            <person name="von Doehren H."/>
            <person name="Wagner C."/>
            <person name="Wortman J.R."/>
            <person name="Bovenberg R.A.L."/>
        </authorList>
    </citation>
    <scope>NUCLEOTIDE SEQUENCE [LARGE SCALE GENOMIC DNA]</scope>
    <source>
        <strain evidence="2">ATCC 28089 / DSM 1075 / NRRL 1951 / Wisconsin 54-1255</strain>
    </source>
</reference>
<sequence>MSASNVDYFTREHAIPTTVISDGAELRPLLFECPLFFLVNCLVYIQADSRSFPWNNDRKFQISLVGAAGSWIGSIGGTRKGRQQEKGEGRMLCSLSSQLSGEGSLISEDCVFSVTRST</sequence>